<reference evidence="3" key="3">
    <citation type="submission" date="2015-06" db="UniProtKB">
        <authorList>
            <consortium name="EnsemblMetazoa"/>
        </authorList>
    </citation>
    <scope>IDENTIFICATION</scope>
</reference>
<name>T1EPP9_HELRO</name>
<proteinExistence type="predicted"/>
<accession>T1EPP9</accession>
<feature type="compositionally biased region" description="Polar residues" evidence="1">
    <location>
        <begin position="104"/>
        <end position="124"/>
    </location>
</feature>
<feature type="compositionally biased region" description="Basic and acidic residues" evidence="1">
    <location>
        <begin position="127"/>
        <end position="141"/>
    </location>
</feature>
<feature type="compositionally biased region" description="Basic and acidic residues" evidence="1">
    <location>
        <begin position="89"/>
        <end position="102"/>
    </location>
</feature>
<dbReference type="EMBL" id="KB096324">
    <property type="protein sequence ID" value="ESO05941.1"/>
    <property type="molecule type" value="Genomic_DNA"/>
</dbReference>
<gene>
    <name evidence="3" type="primary">20198549</name>
    <name evidence="2" type="ORF">HELRODRAFT_160040</name>
</gene>
<dbReference type="EMBL" id="AMQM01000479">
    <property type="status" value="NOT_ANNOTATED_CDS"/>
    <property type="molecule type" value="Genomic_DNA"/>
</dbReference>
<reference evidence="4" key="1">
    <citation type="submission" date="2012-12" db="EMBL/GenBank/DDBJ databases">
        <authorList>
            <person name="Hellsten U."/>
            <person name="Grimwood J."/>
            <person name="Chapman J.A."/>
            <person name="Shapiro H."/>
            <person name="Aerts A."/>
            <person name="Otillar R.P."/>
            <person name="Terry A.Y."/>
            <person name="Boore J.L."/>
            <person name="Simakov O."/>
            <person name="Marletaz F."/>
            <person name="Cho S.-J."/>
            <person name="Edsinger-Gonzales E."/>
            <person name="Havlak P."/>
            <person name="Kuo D.-H."/>
            <person name="Larsson T."/>
            <person name="Lv J."/>
            <person name="Arendt D."/>
            <person name="Savage R."/>
            <person name="Osoegawa K."/>
            <person name="de Jong P."/>
            <person name="Lindberg D.R."/>
            <person name="Seaver E.C."/>
            <person name="Weisblat D.A."/>
            <person name="Putnam N.H."/>
            <person name="Grigoriev I.V."/>
            <person name="Rokhsar D.S."/>
        </authorList>
    </citation>
    <scope>NUCLEOTIDE SEQUENCE</scope>
</reference>
<keyword evidence="4" id="KW-1185">Reference proteome</keyword>
<evidence type="ECO:0000256" key="1">
    <source>
        <dbReference type="SAM" id="MobiDB-lite"/>
    </source>
</evidence>
<feature type="compositionally biased region" description="Basic and acidic residues" evidence="1">
    <location>
        <begin position="167"/>
        <end position="188"/>
    </location>
</feature>
<dbReference type="EnsemblMetazoa" id="HelroT160040">
    <property type="protein sequence ID" value="HelroP160040"/>
    <property type="gene ID" value="HelroG160040"/>
</dbReference>
<protein>
    <submittedName>
        <fullName evidence="2 3">Uncharacterized protein</fullName>
    </submittedName>
</protein>
<dbReference type="InParanoid" id="T1EPP9"/>
<dbReference type="Proteomes" id="UP000015101">
    <property type="component" value="Unassembled WGS sequence"/>
</dbReference>
<sequence length="224" mass="25414">MNTNFDFAISGIGDNFINRSKNIFGDLDKIEANHHESYLKNPQVISDSSDFMKPDPEQDDYLTNVSSKKFSKPQKDGFKIPSGKPLKSSAKEWPPKGRDMSKWTEYSLSDVTPNQMSESANVQASKDALKRNYLDISSEIHEDGEEDNDDDSPKKHVFRKPSPKISSDSEQKVRKLNENQKVCLHFEENDSDDDNDDNNNNKNNYNKESVSTSPNATVLNTVEE</sequence>
<evidence type="ECO:0000313" key="2">
    <source>
        <dbReference type="EMBL" id="ESO05941.1"/>
    </source>
</evidence>
<reference evidence="2 4" key="2">
    <citation type="journal article" date="2013" name="Nature">
        <title>Insights into bilaterian evolution from three spiralian genomes.</title>
        <authorList>
            <person name="Simakov O."/>
            <person name="Marletaz F."/>
            <person name="Cho S.J."/>
            <person name="Edsinger-Gonzales E."/>
            <person name="Havlak P."/>
            <person name="Hellsten U."/>
            <person name="Kuo D.H."/>
            <person name="Larsson T."/>
            <person name="Lv J."/>
            <person name="Arendt D."/>
            <person name="Savage R."/>
            <person name="Osoegawa K."/>
            <person name="de Jong P."/>
            <person name="Grimwood J."/>
            <person name="Chapman J.A."/>
            <person name="Shapiro H."/>
            <person name="Aerts A."/>
            <person name="Otillar R.P."/>
            <person name="Terry A.Y."/>
            <person name="Boore J.L."/>
            <person name="Grigoriev I.V."/>
            <person name="Lindberg D.R."/>
            <person name="Seaver E.C."/>
            <person name="Weisblat D.A."/>
            <person name="Putnam N.H."/>
            <person name="Rokhsar D.S."/>
        </authorList>
    </citation>
    <scope>NUCLEOTIDE SEQUENCE</scope>
</reference>
<dbReference type="HOGENOM" id="CLU_1236241_0_0_1"/>
<feature type="region of interest" description="Disordered" evidence="1">
    <location>
        <begin position="45"/>
        <end position="224"/>
    </location>
</feature>
<dbReference type="GeneID" id="20198549"/>
<organism evidence="3 4">
    <name type="scientific">Helobdella robusta</name>
    <name type="common">Californian leech</name>
    <dbReference type="NCBI Taxonomy" id="6412"/>
    <lineage>
        <taxon>Eukaryota</taxon>
        <taxon>Metazoa</taxon>
        <taxon>Spiralia</taxon>
        <taxon>Lophotrochozoa</taxon>
        <taxon>Annelida</taxon>
        <taxon>Clitellata</taxon>
        <taxon>Hirudinea</taxon>
        <taxon>Rhynchobdellida</taxon>
        <taxon>Glossiphoniidae</taxon>
        <taxon>Helobdella</taxon>
    </lineage>
</organism>
<evidence type="ECO:0000313" key="4">
    <source>
        <dbReference type="Proteomes" id="UP000015101"/>
    </source>
</evidence>
<dbReference type="KEGG" id="hro:HELRODRAFT_160040"/>
<dbReference type="OrthoDB" id="1906282at2759"/>
<dbReference type="AlphaFoldDB" id="T1EPP9"/>
<dbReference type="RefSeq" id="XP_009015309.1">
    <property type="nucleotide sequence ID" value="XM_009017061.1"/>
</dbReference>
<dbReference type="CTD" id="20198549"/>
<feature type="compositionally biased region" description="Polar residues" evidence="1">
    <location>
        <begin position="207"/>
        <end position="224"/>
    </location>
</feature>
<evidence type="ECO:0000313" key="3">
    <source>
        <dbReference type="EnsemblMetazoa" id="HelroP160040"/>
    </source>
</evidence>